<dbReference type="GO" id="GO:0005739">
    <property type="term" value="C:mitochondrion"/>
    <property type="evidence" value="ECO:0007669"/>
    <property type="project" value="TreeGrafter"/>
</dbReference>
<dbReference type="Proteomes" id="UP000234474">
    <property type="component" value="Unassembled WGS sequence"/>
</dbReference>
<evidence type="ECO:0000313" key="2">
    <source>
        <dbReference type="Proteomes" id="UP000234474"/>
    </source>
</evidence>
<dbReference type="OrthoDB" id="10003767at2759"/>
<gene>
    <name evidence="1" type="ORF">P174DRAFT_509268</name>
</gene>
<dbReference type="Gene3D" id="3.30.200.20">
    <property type="entry name" value="Phosphorylase Kinase, domain 1"/>
    <property type="match status" value="1"/>
</dbReference>
<dbReference type="InterPro" id="IPR051035">
    <property type="entry name" value="Mito_inheritance_9"/>
</dbReference>
<dbReference type="EMBL" id="MSZS01000001">
    <property type="protein sequence ID" value="PKX99251.1"/>
    <property type="molecule type" value="Genomic_DNA"/>
</dbReference>
<dbReference type="SUPFAM" id="SSF56112">
    <property type="entry name" value="Protein kinase-like (PK-like)"/>
    <property type="match status" value="1"/>
</dbReference>
<organism evidence="1 2">
    <name type="scientific">Aspergillus novofumigatus (strain IBT 16806)</name>
    <dbReference type="NCBI Taxonomy" id="1392255"/>
    <lineage>
        <taxon>Eukaryota</taxon>
        <taxon>Fungi</taxon>
        <taxon>Dikarya</taxon>
        <taxon>Ascomycota</taxon>
        <taxon>Pezizomycotina</taxon>
        <taxon>Eurotiomycetes</taxon>
        <taxon>Eurotiomycetidae</taxon>
        <taxon>Eurotiales</taxon>
        <taxon>Aspergillaceae</taxon>
        <taxon>Aspergillus</taxon>
        <taxon>Aspergillus subgen. Fumigati</taxon>
    </lineage>
</organism>
<dbReference type="VEuPathDB" id="FungiDB:P174DRAFT_509268"/>
<dbReference type="AlphaFoldDB" id="A0A2I1CNQ9"/>
<sequence>MSETAHLSLINSKDELFKYTSGRWIHNEHLRLAECYLQFDIPALMNVIAAASGHMTSDIVSFFKLAEGGFNCLFQATFRDRKHVITRLPYPSTAPERYAVASKAATLDYLRLHGLSTPEVYAWCLTRANLVGAEYIIMEKLDSTPLGNMWYSMTLKEQHKTMKQIIEWETRLMLMEFPVFRSIYYQRDLLTERKVPLSGHHGGEFCIGLIAHYGWWHGERSMLNIDRGPFGEQEMTWVKAYAKPCLPYERLYRELNNILIPDVNKVVGLIIWQHSTILPLGLAAGIPKYFQNYEYYDVIFDEPAILHQHLFKSVGSPWEGDLITLKAEMIHAGTCSTPIIIYPDRVVHDILALDTRQREADIKAKMLEAAETDEDRIGIQNHFPFSDFDENS</sequence>
<dbReference type="PANTHER" id="PTHR36091">
    <property type="entry name" value="ALTERED INHERITANCE OF MITOCHONDRIA PROTEIN 9, MITOCHONDRIAL"/>
    <property type="match status" value="1"/>
</dbReference>
<comment type="caution">
    <text evidence="1">The sequence shown here is derived from an EMBL/GenBank/DDBJ whole genome shotgun (WGS) entry which is preliminary data.</text>
</comment>
<dbReference type="RefSeq" id="XP_024687846.1">
    <property type="nucleotide sequence ID" value="XM_024831536.1"/>
</dbReference>
<proteinExistence type="predicted"/>
<accession>A0A2I1CNQ9</accession>
<evidence type="ECO:0000313" key="1">
    <source>
        <dbReference type="EMBL" id="PKX99251.1"/>
    </source>
</evidence>
<protein>
    <recommendedName>
        <fullName evidence="3">Aminoglycoside phosphotransferase domain-containing protein</fullName>
    </recommendedName>
</protein>
<dbReference type="PANTHER" id="PTHR36091:SF2">
    <property type="entry name" value="AMINOGLYCOSIDE PHOSPHOTRANSFERASE DOMAIN-CONTAINING PROTEIN"/>
    <property type="match status" value="1"/>
</dbReference>
<dbReference type="STRING" id="1392255.A0A2I1CNQ9"/>
<reference evidence="2" key="1">
    <citation type="journal article" date="2018" name="Proc. Natl. Acad. Sci. U.S.A.">
        <title>Linking secondary metabolites to gene clusters through genome sequencing of six diverse Aspergillus species.</title>
        <authorList>
            <person name="Kaerboelling I."/>
            <person name="Vesth T.C."/>
            <person name="Frisvad J.C."/>
            <person name="Nybo J.L."/>
            <person name="Theobald S."/>
            <person name="Kuo A."/>
            <person name="Bowyer P."/>
            <person name="Matsuda Y."/>
            <person name="Mondo S."/>
            <person name="Lyhne E.K."/>
            <person name="Kogle M.E."/>
            <person name="Clum A."/>
            <person name="Lipzen A."/>
            <person name="Salamov A."/>
            <person name="Ngan C.Y."/>
            <person name="Daum C."/>
            <person name="Chiniquy J."/>
            <person name="Barry K."/>
            <person name="LaButti K."/>
            <person name="Haridas S."/>
            <person name="Simmons B.A."/>
            <person name="Magnuson J.K."/>
            <person name="Mortensen U.H."/>
            <person name="Larsen T.O."/>
            <person name="Grigoriev I.V."/>
            <person name="Baker S.E."/>
            <person name="Andersen M.R."/>
        </authorList>
    </citation>
    <scope>NUCLEOTIDE SEQUENCE [LARGE SCALE GENOMIC DNA]</scope>
    <source>
        <strain evidence="2">IBT 16806</strain>
    </source>
</reference>
<keyword evidence="2" id="KW-1185">Reference proteome</keyword>
<dbReference type="InterPro" id="IPR011009">
    <property type="entry name" value="Kinase-like_dom_sf"/>
</dbReference>
<evidence type="ECO:0008006" key="3">
    <source>
        <dbReference type="Google" id="ProtNLM"/>
    </source>
</evidence>
<name>A0A2I1CNQ9_ASPN1</name>
<dbReference type="GeneID" id="36538873"/>